<keyword evidence="4" id="KW-0804">Transcription</keyword>
<dbReference type="Pfam" id="PF00072">
    <property type="entry name" value="Response_reg"/>
    <property type="match status" value="1"/>
</dbReference>
<keyword evidence="3" id="KW-0238">DNA-binding</keyword>
<dbReference type="CDD" id="cd17535">
    <property type="entry name" value="REC_NarL-like"/>
    <property type="match status" value="1"/>
</dbReference>
<dbReference type="CDD" id="cd06170">
    <property type="entry name" value="LuxR_C_like"/>
    <property type="match status" value="1"/>
</dbReference>
<organism evidence="8 9">
    <name type="scientific">Tsukamurella strandjordii</name>
    <dbReference type="NCBI Taxonomy" id="147577"/>
    <lineage>
        <taxon>Bacteria</taxon>
        <taxon>Bacillati</taxon>
        <taxon>Actinomycetota</taxon>
        <taxon>Actinomycetes</taxon>
        <taxon>Mycobacteriales</taxon>
        <taxon>Tsukamurellaceae</taxon>
        <taxon>Tsukamurella</taxon>
    </lineage>
</organism>
<accession>A0AA90SGW6</accession>
<dbReference type="InterPro" id="IPR001789">
    <property type="entry name" value="Sig_transdc_resp-reg_receiver"/>
</dbReference>
<proteinExistence type="predicted"/>
<reference evidence="8" key="1">
    <citation type="submission" date="2023-08" db="EMBL/GenBank/DDBJ databases">
        <title>The draft genome of Tsukamurella strandjordii strain 050030.</title>
        <authorList>
            <person name="Zhao F."/>
            <person name="Feng Y."/>
            <person name="Zong Z."/>
        </authorList>
    </citation>
    <scope>NUCLEOTIDE SEQUENCE</scope>
    <source>
        <strain evidence="8">050030</strain>
    </source>
</reference>
<dbReference type="PANTHER" id="PTHR43214:SF24">
    <property type="entry name" value="TRANSCRIPTIONAL REGULATORY PROTEIN NARL-RELATED"/>
    <property type="match status" value="1"/>
</dbReference>
<sequence>MIRVLIVDDQRLIRDSLRMLFDGAEDFEVAGEARDGQQAADEFARTRPDLVLMDLRMPGADGIVGITHIKAQDPDAAVVVLTTFDDDDHLYPALQAGAAGFLAKDIAPEELLDALRRTLAGDVPLSPATVKRLIGQALVARTDTPPSPAVPAAEYSLTAREREVLALIGQGMSNAEIAAELHLAVTTVKSHVTNLLAKTDSSTRLQLALLAAQ</sequence>
<dbReference type="PROSITE" id="PS50043">
    <property type="entry name" value="HTH_LUXR_2"/>
    <property type="match status" value="1"/>
</dbReference>
<dbReference type="RefSeq" id="WP_305111110.1">
    <property type="nucleotide sequence ID" value="NZ_JAUTIX010000003.1"/>
</dbReference>
<dbReference type="InterPro" id="IPR058245">
    <property type="entry name" value="NreC/VraR/RcsB-like_REC"/>
</dbReference>
<dbReference type="GO" id="GO:0003677">
    <property type="term" value="F:DNA binding"/>
    <property type="evidence" value="ECO:0007669"/>
    <property type="project" value="UniProtKB-KW"/>
</dbReference>
<name>A0AA90SGW6_9ACTN</name>
<dbReference type="SMART" id="SM00421">
    <property type="entry name" value="HTH_LUXR"/>
    <property type="match status" value="1"/>
</dbReference>
<evidence type="ECO:0000259" key="6">
    <source>
        <dbReference type="PROSITE" id="PS50043"/>
    </source>
</evidence>
<dbReference type="PROSITE" id="PS00622">
    <property type="entry name" value="HTH_LUXR_1"/>
    <property type="match status" value="1"/>
</dbReference>
<protein>
    <submittedName>
        <fullName evidence="8">Response regulator transcription factor</fullName>
    </submittedName>
</protein>
<keyword evidence="1 5" id="KW-0597">Phosphoprotein</keyword>
<dbReference type="Pfam" id="PF00196">
    <property type="entry name" value="GerE"/>
    <property type="match status" value="1"/>
</dbReference>
<evidence type="ECO:0000256" key="1">
    <source>
        <dbReference type="ARBA" id="ARBA00022553"/>
    </source>
</evidence>
<evidence type="ECO:0000256" key="3">
    <source>
        <dbReference type="ARBA" id="ARBA00023125"/>
    </source>
</evidence>
<feature type="domain" description="Response regulatory" evidence="7">
    <location>
        <begin position="3"/>
        <end position="119"/>
    </location>
</feature>
<dbReference type="InterPro" id="IPR000792">
    <property type="entry name" value="Tscrpt_reg_LuxR_C"/>
</dbReference>
<dbReference type="Proteomes" id="UP001178281">
    <property type="component" value="Unassembled WGS sequence"/>
</dbReference>
<dbReference type="GO" id="GO:0000160">
    <property type="term" value="P:phosphorelay signal transduction system"/>
    <property type="evidence" value="ECO:0007669"/>
    <property type="project" value="InterPro"/>
</dbReference>
<evidence type="ECO:0000313" key="8">
    <source>
        <dbReference type="EMBL" id="MDP0398154.1"/>
    </source>
</evidence>
<dbReference type="InterPro" id="IPR016032">
    <property type="entry name" value="Sig_transdc_resp-reg_C-effctor"/>
</dbReference>
<dbReference type="PROSITE" id="PS50110">
    <property type="entry name" value="RESPONSE_REGULATORY"/>
    <property type="match status" value="1"/>
</dbReference>
<dbReference type="PRINTS" id="PR00038">
    <property type="entry name" value="HTHLUXR"/>
</dbReference>
<evidence type="ECO:0000256" key="2">
    <source>
        <dbReference type="ARBA" id="ARBA00023015"/>
    </source>
</evidence>
<dbReference type="EMBL" id="JAUTIX010000003">
    <property type="protein sequence ID" value="MDP0398154.1"/>
    <property type="molecule type" value="Genomic_DNA"/>
</dbReference>
<dbReference type="AlphaFoldDB" id="A0AA90SGW6"/>
<keyword evidence="9" id="KW-1185">Reference proteome</keyword>
<keyword evidence="2" id="KW-0805">Transcription regulation</keyword>
<evidence type="ECO:0000259" key="7">
    <source>
        <dbReference type="PROSITE" id="PS50110"/>
    </source>
</evidence>
<dbReference type="SUPFAM" id="SSF52172">
    <property type="entry name" value="CheY-like"/>
    <property type="match status" value="1"/>
</dbReference>
<dbReference type="PANTHER" id="PTHR43214">
    <property type="entry name" value="TWO-COMPONENT RESPONSE REGULATOR"/>
    <property type="match status" value="1"/>
</dbReference>
<evidence type="ECO:0000256" key="5">
    <source>
        <dbReference type="PROSITE-ProRule" id="PRU00169"/>
    </source>
</evidence>
<dbReference type="GO" id="GO:0006355">
    <property type="term" value="P:regulation of DNA-templated transcription"/>
    <property type="evidence" value="ECO:0007669"/>
    <property type="project" value="InterPro"/>
</dbReference>
<feature type="domain" description="HTH luxR-type" evidence="6">
    <location>
        <begin position="150"/>
        <end position="213"/>
    </location>
</feature>
<evidence type="ECO:0000256" key="4">
    <source>
        <dbReference type="ARBA" id="ARBA00023163"/>
    </source>
</evidence>
<comment type="caution">
    <text evidence="8">The sequence shown here is derived from an EMBL/GenBank/DDBJ whole genome shotgun (WGS) entry which is preliminary data.</text>
</comment>
<dbReference type="SMART" id="SM00448">
    <property type="entry name" value="REC"/>
    <property type="match status" value="1"/>
</dbReference>
<feature type="modified residue" description="4-aspartylphosphate" evidence="5">
    <location>
        <position position="54"/>
    </location>
</feature>
<evidence type="ECO:0000313" key="9">
    <source>
        <dbReference type="Proteomes" id="UP001178281"/>
    </source>
</evidence>
<gene>
    <name evidence="8" type="ORF">Q7X28_09460</name>
</gene>
<dbReference type="Gene3D" id="3.40.50.2300">
    <property type="match status" value="1"/>
</dbReference>
<dbReference type="SUPFAM" id="SSF46894">
    <property type="entry name" value="C-terminal effector domain of the bipartite response regulators"/>
    <property type="match status" value="1"/>
</dbReference>
<dbReference type="InterPro" id="IPR039420">
    <property type="entry name" value="WalR-like"/>
</dbReference>
<dbReference type="InterPro" id="IPR011006">
    <property type="entry name" value="CheY-like_superfamily"/>
</dbReference>